<dbReference type="RefSeq" id="WP_339126352.1">
    <property type="nucleotide sequence ID" value="NZ_BAABKS010000006.1"/>
</dbReference>
<name>A0ABW3VJT0_9PSEU</name>
<dbReference type="PANTHER" id="PTHR30011:SF16">
    <property type="entry name" value="C2H2 FINGER DOMAIN TRANSCRIPTION FACTOR (EUROFUNG)-RELATED"/>
    <property type="match status" value="1"/>
</dbReference>
<keyword evidence="4" id="KW-0503">Monooxygenase</keyword>
<keyword evidence="3" id="KW-0560">Oxidoreductase</keyword>
<evidence type="ECO:0000256" key="3">
    <source>
        <dbReference type="ARBA" id="ARBA00023002"/>
    </source>
</evidence>
<keyword evidence="2" id="KW-0288">FMN</keyword>
<gene>
    <name evidence="6" type="ORF">ACFQ34_15045</name>
</gene>
<dbReference type="EMBL" id="JBHTMB010000134">
    <property type="protein sequence ID" value="MFD1234605.1"/>
    <property type="molecule type" value="Genomic_DNA"/>
</dbReference>
<protein>
    <recommendedName>
        <fullName evidence="8">Luciferase-like monooxygenase</fullName>
    </recommendedName>
</protein>
<evidence type="ECO:0000313" key="7">
    <source>
        <dbReference type="Proteomes" id="UP001597182"/>
    </source>
</evidence>
<keyword evidence="1" id="KW-0285">Flavoprotein</keyword>
<dbReference type="SUPFAM" id="SSF51679">
    <property type="entry name" value="Bacterial luciferase-like"/>
    <property type="match status" value="1"/>
</dbReference>
<dbReference type="Proteomes" id="UP001597182">
    <property type="component" value="Unassembled WGS sequence"/>
</dbReference>
<evidence type="ECO:0000256" key="1">
    <source>
        <dbReference type="ARBA" id="ARBA00022630"/>
    </source>
</evidence>
<feature type="compositionally biased region" description="Basic and acidic residues" evidence="5">
    <location>
        <begin position="98"/>
        <end position="115"/>
    </location>
</feature>
<accession>A0ABW3VJT0</accession>
<sequence>MKGRVARHRRRPDDLVVLPVAATVLGDAHAEAADEAVGVRRPRYGRRAVAQDRRDPAATEIDRAVQEGACDGSVLVPDQIPGGRDAFVDTAVAELPDRGSRRTEYSGTTLREHLGLRPLTRPAAPAAEHHRRTPA</sequence>
<comment type="caution">
    <text evidence="6">The sequence shown here is derived from an EMBL/GenBank/DDBJ whole genome shotgun (WGS) entry which is preliminary data.</text>
</comment>
<evidence type="ECO:0000313" key="6">
    <source>
        <dbReference type="EMBL" id="MFD1234605.1"/>
    </source>
</evidence>
<reference evidence="7" key="1">
    <citation type="journal article" date="2019" name="Int. J. Syst. Evol. Microbiol.">
        <title>The Global Catalogue of Microorganisms (GCM) 10K type strain sequencing project: providing services to taxonomists for standard genome sequencing and annotation.</title>
        <authorList>
            <consortium name="The Broad Institute Genomics Platform"/>
            <consortium name="The Broad Institute Genome Sequencing Center for Infectious Disease"/>
            <person name="Wu L."/>
            <person name="Ma J."/>
        </authorList>
    </citation>
    <scope>NUCLEOTIDE SEQUENCE [LARGE SCALE GENOMIC DNA]</scope>
    <source>
        <strain evidence="7">CCUG 49018</strain>
    </source>
</reference>
<dbReference type="Gene3D" id="3.20.20.30">
    <property type="entry name" value="Luciferase-like domain"/>
    <property type="match status" value="1"/>
</dbReference>
<dbReference type="InterPro" id="IPR036661">
    <property type="entry name" value="Luciferase-like_sf"/>
</dbReference>
<evidence type="ECO:0000256" key="4">
    <source>
        <dbReference type="ARBA" id="ARBA00023033"/>
    </source>
</evidence>
<evidence type="ECO:0000256" key="2">
    <source>
        <dbReference type="ARBA" id="ARBA00022643"/>
    </source>
</evidence>
<organism evidence="6 7">
    <name type="scientific">Pseudonocardia benzenivorans</name>
    <dbReference type="NCBI Taxonomy" id="228005"/>
    <lineage>
        <taxon>Bacteria</taxon>
        <taxon>Bacillati</taxon>
        <taxon>Actinomycetota</taxon>
        <taxon>Actinomycetes</taxon>
        <taxon>Pseudonocardiales</taxon>
        <taxon>Pseudonocardiaceae</taxon>
        <taxon>Pseudonocardia</taxon>
    </lineage>
</organism>
<dbReference type="PANTHER" id="PTHR30011">
    <property type="entry name" value="ALKANESULFONATE MONOOXYGENASE-RELATED"/>
    <property type="match status" value="1"/>
</dbReference>
<proteinExistence type="predicted"/>
<evidence type="ECO:0008006" key="8">
    <source>
        <dbReference type="Google" id="ProtNLM"/>
    </source>
</evidence>
<dbReference type="InterPro" id="IPR051260">
    <property type="entry name" value="Diverse_substr_monoxygenases"/>
</dbReference>
<keyword evidence="7" id="KW-1185">Reference proteome</keyword>
<feature type="region of interest" description="Disordered" evidence="5">
    <location>
        <begin position="98"/>
        <end position="135"/>
    </location>
</feature>
<evidence type="ECO:0000256" key="5">
    <source>
        <dbReference type="SAM" id="MobiDB-lite"/>
    </source>
</evidence>